<evidence type="ECO:0000313" key="4">
    <source>
        <dbReference type="EMBL" id="WWF01152.1"/>
    </source>
</evidence>
<dbReference type="RefSeq" id="WP_198321407.1">
    <property type="nucleotide sequence ID" value="NZ_CP104311.1"/>
</dbReference>
<dbReference type="InterPro" id="IPR008490">
    <property type="entry name" value="Transposase_InsH_N"/>
</dbReference>
<feature type="compositionally biased region" description="Pro residues" evidence="1">
    <location>
        <begin position="246"/>
        <end position="255"/>
    </location>
</feature>
<feature type="compositionally biased region" description="Basic and acidic residues" evidence="1">
    <location>
        <begin position="230"/>
        <end position="240"/>
    </location>
</feature>
<name>A0ABZ2F1V2_METCP</name>
<dbReference type="Pfam" id="PF05598">
    <property type="entry name" value="DUF772"/>
    <property type="match status" value="1"/>
</dbReference>
<proteinExistence type="predicted"/>
<feature type="region of interest" description="Disordered" evidence="1">
    <location>
        <begin position="225"/>
        <end position="263"/>
    </location>
</feature>
<dbReference type="InterPro" id="IPR002559">
    <property type="entry name" value="Transposase_11"/>
</dbReference>
<sequence>MSNFRPIDRSTGFLLPPSVDEWLPERHLARFVVEVIDRLDLSSMTRAYRGSGSASYHPAMLLGLLVYGYATGVFSSRKIERATHDSVAFRFIAANSHPDHDTLASFRRRFLKDIERLFVEVLILAREMGLLKLGTVALDGTKIHANASRHSALSYEHANKLEAQLKQEVAELLALAEACDRADVPDGLSIPEELAIREDRLAKIGEAKRKIEVRAMERCTREQAGYEAKLAAREEKEKASGRRPPGKPPAPPATGPGPTDQVNLTDEESRIMPVSGGGFEQCYNAQAVVAADSLLVVAQDVVQDSNDKRQVAPMLKKLGALPEGLGKPESLLADNGYFSEANVNGCAAAGIAPLISLGREQHHPGWKKRFEEAGPAPGNATPMQAMAHRLATPEGKRLYALRKQIPEPVFGIIKSVMGFRQFSLRGLQKVKGEWHLVTLAWNVRRMFALMPA</sequence>
<feature type="domain" description="Transposase InsH N-terminal" evidence="3">
    <location>
        <begin position="18"/>
        <end position="109"/>
    </location>
</feature>
<dbReference type="EMBL" id="CP104311">
    <property type="protein sequence ID" value="WWF01152.1"/>
    <property type="molecule type" value="Genomic_DNA"/>
</dbReference>
<evidence type="ECO:0000259" key="2">
    <source>
        <dbReference type="Pfam" id="PF01609"/>
    </source>
</evidence>
<keyword evidence="5" id="KW-1185">Reference proteome</keyword>
<accession>A0ABZ2F1V2</accession>
<dbReference type="PANTHER" id="PTHR33408">
    <property type="entry name" value="TRANSPOSASE"/>
    <property type="match status" value="1"/>
</dbReference>
<dbReference type="PANTHER" id="PTHR33408:SF2">
    <property type="entry name" value="TRANSPOSASE DDE DOMAIN-CONTAINING PROTEIN"/>
    <property type="match status" value="1"/>
</dbReference>
<evidence type="ECO:0000256" key="1">
    <source>
        <dbReference type="SAM" id="MobiDB-lite"/>
    </source>
</evidence>
<evidence type="ECO:0000259" key="3">
    <source>
        <dbReference type="Pfam" id="PF05598"/>
    </source>
</evidence>
<feature type="domain" description="Transposase IS4-like" evidence="2">
    <location>
        <begin position="276"/>
        <end position="442"/>
    </location>
</feature>
<dbReference type="Pfam" id="PF01609">
    <property type="entry name" value="DDE_Tnp_1"/>
    <property type="match status" value="1"/>
</dbReference>
<gene>
    <name evidence="4" type="ORF">N4J17_11820</name>
</gene>
<reference evidence="4 5" key="1">
    <citation type="submission" date="2022-09" db="EMBL/GenBank/DDBJ databases">
        <authorList>
            <person name="Giprobiosintez L."/>
        </authorList>
    </citation>
    <scope>NUCLEOTIDE SEQUENCE [LARGE SCALE GENOMIC DNA]</scope>
    <source>
        <strain evidence="5">VKPM-B-12549 (GBS-15)</strain>
    </source>
</reference>
<dbReference type="Proteomes" id="UP001359308">
    <property type="component" value="Chromosome"/>
</dbReference>
<dbReference type="InterPro" id="IPR047629">
    <property type="entry name" value="IS1182_transpos"/>
</dbReference>
<organism evidence="4 5">
    <name type="scientific">Methylococcus capsulatus</name>
    <dbReference type="NCBI Taxonomy" id="414"/>
    <lineage>
        <taxon>Bacteria</taxon>
        <taxon>Pseudomonadati</taxon>
        <taxon>Pseudomonadota</taxon>
        <taxon>Gammaproteobacteria</taxon>
        <taxon>Methylococcales</taxon>
        <taxon>Methylococcaceae</taxon>
        <taxon>Methylococcus</taxon>
    </lineage>
</organism>
<dbReference type="NCBIfam" id="NF033551">
    <property type="entry name" value="transpos_IS1182"/>
    <property type="match status" value="1"/>
</dbReference>
<evidence type="ECO:0000313" key="5">
    <source>
        <dbReference type="Proteomes" id="UP001359308"/>
    </source>
</evidence>
<protein>
    <submittedName>
        <fullName evidence="4">IS1182 family transposase</fullName>
    </submittedName>
</protein>